<dbReference type="Proteomes" id="UP000037891">
    <property type="component" value="Unassembled WGS sequence"/>
</dbReference>
<dbReference type="EMBL" id="LGLN01000033">
    <property type="protein sequence ID" value="KPC32741.1"/>
    <property type="molecule type" value="Genomic_DNA"/>
</dbReference>
<evidence type="ECO:0000313" key="1">
    <source>
        <dbReference type="EMBL" id="KPC32741.1"/>
    </source>
</evidence>
<reference evidence="1 2" key="1">
    <citation type="submission" date="2015-07" db="EMBL/GenBank/DDBJ databases">
        <authorList>
            <person name="Noorani M."/>
        </authorList>
    </citation>
    <scope>NUCLEOTIDE SEQUENCE [LARGE SCALE GENOMIC DNA]</scope>
    <source>
        <strain evidence="1 2">0788_9</strain>
    </source>
</reference>
<protein>
    <submittedName>
        <fullName evidence="1">Uncharacterized protein</fullName>
    </submittedName>
</protein>
<dbReference type="AlphaFoldDB" id="A0A0N0XCK7"/>
<organism evidence="1 2">
    <name type="scientific">Pseudomonas syringae pv. cilantro</name>
    <dbReference type="NCBI Taxonomy" id="81035"/>
    <lineage>
        <taxon>Bacteria</taxon>
        <taxon>Pseudomonadati</taxon>
        <taxon>Pseudomonadota</taxon>
        <taxon>Gammaproteobacteria</taxon>
        <taxon>Pseudomonadales</taxon>
        <taxon>Pseudomonadaceae</taxon>
        <taxon>Pseudomonas</taxon>
        <taxon>Pseudomonas syringae</taxon>
    </lineage>
</organism>
<dbReference type="RefSeq" id="WP_054085231.1">
    <property type="nucleotide sequence ID" value="NZ_LGLN01000033.1"/>
</dbReference>
<dbReference type="PATRIC" id="fig|81035.3.peg.1729"/>
<name>A0A0N0XCK7_PSESX</name>
<evidence type="ECO:0000313" key="2">
    <source>
        <dbReference type="Proteomes" id="UP000037891"/>
    </source>
</evidence>
<reference evidence="1 2" key="2">
    <citation type="submission" date="2015-10" db="EMBL/GenBank/DDBJ databases">
        <title>Comparative genomics and high-throughput reverse genetic screens identify a new phytobacterial MAMP and an Arabidopsis receptor required for immune elicitation.</title>
        <authorList>
            <person name="Mott G.A."/>
            <person name="Thakur S."/>
            <person name="Wang P.W."/>
            <person name="Desveaux D."/>
            <person name="Guttman D.S."/>
        </authorList>
    </citation>
    <scope>NUCLEOTIDE SEQUENCE [LARGE SCALE GENOMIC DNA]</scope>
    <source>
        <strain evidence="1 2">0788_9</strain>
    </source>
</reference>
<accession>A0A0N0XCK7</accession>
<comment type="caution">
    <text evidence="1">The sequence shown here is derived from an EMBL/GenBank/DDBJ whole genome shotgun (WGS) entry which is preliminary data.</text>
</comment>
<gene>
    <name evidence="1" type="ORF">ABJ99_1593</name>
</gene>
<proteinExistence type="predicted"/>
<sequence>MKKYLIKRIFHRLDGISLASCHDTGSDRTVSLRYRTAGFELPLVAGRMYLLRTSARSNGVNLVAVLECGVDASGWDELIKNSFFIDSFHLPPKAKKLLLSQSLGSREVLLESLTSGDMLPWCNVLLEPERTLLGLSFQESLSRYQRIKRVMAWGLAQIHAERFYETYGSQAYESSSAQVKALLAFASQNERRAALSSTGAKLSPDQRTVLEAMGWFLEQIRGERTLFRETDVPVKLKEGLRLSANAGWVITDGDHYQLKSNANLQVAVRRQLERLSRNFFPTYTADEIRYSYSRYSQVVASYSHIDYEDEITAAVNSRISIIRPQDLKCLHEFMAQLSGVLQILYASAPLVVVYSSGLSSMHELHAEKEPIPFYRLPQDLPKYSTIMVTDCDLFSLSDFLITLQNIPETSRLVLIDSRRTKPGATPHFIDELARYFAALDVQRNVMPQRLTPNQDSICPQEPFNVRHAEQCHRGHPEEVFVSDHPALVDAINQRLTRTRSPIVLETQDISFRKYDRVWLRPAYSSKWDPFICTLHSVSAKGLFVEMDGRFLTLSKQLVQDAVVALGFAMSPTAAVQTRALSVVLIASRPYKEEWIAYLVAYGLKVTDSFPHDLAPSRPLTKGLAYQRLAPLVE</sequence>